<proteinExistence type="predicted"/>
<dbReference type="RefSeq" id="WP_355665824.1">
    <property type="nucleotide sequence ID" value="NZ_JBEXRX010000059.1"/>
</dbReference>
<evidence type="ECO:0000256" key="1">
    <source>
        <dbReference type="SAM" id="MobiDB-lite"/>
    </source>
</evidence>
<keyword evidence="3" id="KW-1185">Reference proteome</keyword>
<protein>
    <submittedName>
        <fullName evidence="2">Uncharacterized protein</fullName>
    </submittedName>
</protein>
<dbReference type="EMBL" id="JBEXRX010000059">
    <property type="protein sequence ID" value="MEU0154097.1"/>
    <property type="molecule type" value="Genomic_DNA"/>
</dbReference>
<name>A0ABV2VP15_9ACTN</name>
<evidence type="ECO:0000313" key="2">
    <source>
        <dbReference type="EMBL" id="MEU0154097.1"/>
    </source>
</evidence>
<evidence type="ECO:0000313" key="3">
    <source>
        <dbReference type="Proteomes" id="UP001550348"/>
    </source>
</evidence>
<sequence>MRLVCPAIGDAALASLAEVSGMDSVVADGPIAFLLGGSMCAGSATGAKGWRLVRPDGLGNVVGRHYPATDDGLQPPAWHDGRARAGHADDRLASA</sequence>
<feature type="compositionally biased region" description="Basic and acidic residues" evidence="1">
    <location>
        <begin position="79"/>
        <end position="95"/>
    </location>
</feature>
<comment type="caution">
    <text evidence="2">The sequence shown here is derived from an EMBL/GenBank/DDBJ whole genome shotgun (WGS) entry which is preliminary data.</text>
</comment>
<accession>A0ABV2VP15</accession>
<organism evidence="2 3">
    <name type="scientific">Micromonospora fulviviridis</name>
    <dbReference type="NCBI Taxonomy" id="47860"/>
    <lineage>
        <taxon>Bacteria</taxon>
        <taxon>Bacillati</taxon>
        <taxon>Actinomycetota</taxon>
        <taxon>Actinomycetes</taxon>
        <taxon>Micromonosporales</taxon>
        <taxon>Micromonosporaceae</taxon>
        <taxon>Micromonospora</taxon>
    </lineage>
</organism>
<feature type="region of interest" description="Disordered" evidence="1">
    <location>
        <begin position="65"/>
        <end position="95"/>
    </location>
</feature>
<dbReference type="Proteomes" id="UP001550348">
    <property type="component" value="Unassembled WGS sequence"/>
</dbReference>
<gene>
    <name evidence="2" type="ORF">ABZ071_19610</name>
</gene>
<reference evidence="2 3" key="1">
    <citation type="submission" date="2024-06" db="EMBL/GenBank/DDBJ databases">
        <title>The Natural Products Discovery Center: Release of the First 8490 Sequenced Strains for Exploring Actinobacteria Biosynthetic Diversity.</title>
        <authorList>
            <person name="Kalkreuter E."/>
            <person name="Kautsar S.A."/>
            <person name="Yang D."/>
            <person name="Bader C.D."/>
            <person name="Teijaro C.N."/>
            <person name="Fluegel L."/>
            <person name="Davis C.M."/>
            <person name="Simpson J.R."/>
            <person name="Lauterbach L."/>
            <person name="Steele A.D."/>
            <person name="Gui C."/>
            <person name="Meng S."/>
            <person name="Li G."/>
            <person name="Viehrig K."/>
            <person name="Ye F."/>
            <person name="Su P."/>
            <person name="Kiefer A.F."/>
            <person name="Nichols A."/>
            <person name="Cepeda A.J."/>
            <person name="Yan W."/>
            <person name="Fan B."/>
            <person name="Jiang Y."/>
            <person name="Adhikari A."/>
            <person name="Zheng C.-J."/>
            <person name="Schuster L."/>
            <person name="Cowan T.M."/>
            <person name="Smanski M.J."/>
            <person name="Chevrette M.G."/>
            <person name="De Carvalho L.P.S."/>
            <person name="Shen B."/>
        </authorList>
    </citation>
    <scope>NUCLEOTIDE SEQUENCE [LARGE SCALE GENOMIC DNA]</scope>
    <source>
        <strain evidence="2 3">NPDC006286</strain>
    </source>
</reference>